<dbReference type="EMBL" id="RQTE01000060">
    <property type="protein sequence ID" value="RZI03525.1"/>
    <property type="molecule type" value="Genomic_DNA"/>
</dbReference>
<evidence type="ECO:0000256" key="6">
    <source>
        <dbReference type="ARBA" id="ARBA00022989"/>
    </source>
</evidence>
<comment type="subunit">
    <text evidence="11">The complex is composed of two ATP-binding proteins (NikD and NikE), two transmembrane proteins (NikB and NikC) and a solute-binding protein (NikA).</text>
</comment>
<comment type="subcellular location">
    <subcellularLocation>
        <location evidence="1 13">Cell membrane</location>
        <topology evidence="1 13">Multi-pass membrane protein</topology>
    </subcellularLocation>
</comment>
<accession>A0A4V2DWP4</accession>
<dbReference type="PANTHER" id="PTHR43163">
    <property type="entry name" value="DIPEPTIDE TRANSPORT SYSTEM PERMEASE PROTEIN DPPB-RELATED"/>
    <property type="match status" value="1"/>
</dbReference>
<dbReference type="RefSeq" id="WP_130135318.1">
    <property type="nucleotide sequence ID" value="NZ_RQTE01000060.1"/>
</dbReference>
<feature type="transmembrane region" description="Helical" evidence="13">
    <location>
        <begin position="221"/>
        <end position="247"/>
    </location>
</feature>
<evidence type="ECO:0000256" key="13">
    <source>
        <dbReference type="RuleBase" id="RU363032"/>
    </source>
</evidence>
<feature type="transmembrane region" description="Helical" evidence="13">
    <location>
        <begin position="103"/>
        <end position="128"/>
    </location>
</feature>
<dbReference type="Gene3D" id="1.10.3720.10">
    <property type="entry name" value="MetI-like"/>
    <property type="match status" value="1"/>
</dbReference>
<dbReference type="GO" id="GO:0005886">
    <property type="term" value="C:plasma membrane"/>
    <property type="evidence" value="ECO:0007669"/>
    <property type="project" value="UniProtKB-SubCell"/>
</dbReference>
<organism evidence="15 16">
    <name type="scientific">Staphylococcus condimenti</name>
    <dbReference type="NCBI Taxonomy" id="70255"/>
    <lineage>
        <taxon>Bacteria</taxon>
        <taxon>Bacillati</taxon>
        <taxon>Bacillota</taxon>
        <taxon>Bacilli</taxon>
        <taxon>Bacillales</taxon>
        <taxon>Staphylococcaceae</taxon>
        <taxon>Staphylococcus</taxon>
    </lineage>
</organism>
<feature type="transmembrane region" description="Helical" evidence="13">
    <location>
        <begin position="12"/>
        <end position="30"/>
    </location>
</feature>
<protein>
    <recommendedName>
        <fullName evidence="12">Nickel import system permease protein NikB</fullName>
    </recommendedName>
</protein>
<keyword evidence="5 13" id="KW-0812">Transmembrane</keyword>
<feature type="transmembrane region" description="Helical" evidence="13">
    <location>
        <begin position="281"/>
        <end position="303"/>
    </location>
</feature>
<feature type="transmembrane region" description="Helical" evidence="13">
    <location>
        <begin position="174"/>
        <end position="193"/>
    </location>
</feature>
<reference evidence="15 16" key="1">
    <citation type="submission" date="2018-11" db="EMBL/GenBank/DDBJ databases">
        <title>Genomic profiling of Staphylococcus species from a Poultry farm system in KwaZulu-Natal, South Africa.</title>
        <authorList>
            <person name="Amoako D.G."/>
            <person name="Somboro A.M."/>
            <person name="Abia A.L.K."/>
            <person name="Bester L.A."/>
            <person name="Essack S.Y."/>
        </authorList>
    </citation>
    <scope>NUCLEOTIDE SEQUENCE [LARGE SCALE GENOMIC DNA]</scope>
    <source>
        <strain evidence="15 16">SA11</strain>
    </source>
</reference>
<proteinExistence type="inferred from homology"/>
<evidence type="ECO:0000256" key="7">
    <source>
        <dbReference type="ARBA" id="ARBA00023065"/>
    </source>
</evidence>
<dbReference type="Pfam" id="PF00528">
    <property type="entry name" value="BPD_transp_1"/>
    <property type="match status" value="1"/>
</dbReference>
<keyword evidence="8" id="KW-0921">Nickel transport</keyword>
<evidence type="ECO:0000313" key="15">
    <source>
        <dbReference type="EMBL" id="RZI03525.1"/>
    </source>
</evidence>
<keyword evidence="2 13" id="KW-0813">Transport</keyword>
<evidence type="ECO:0000256" key="12">
    <source>
        <dbReference type="ARBA" id="ARBA00044774"/>
    </source>
</evidence>
<evidence type="ECO:0000256" key="10">
    <source>
        <dbReference type="ARBA" id="ARBA00024202"/>
    </source>
</evidence>
<evidence type="ECO:0000313" key="16">
    <source>
        <dbReference type="Proteomes" id="UP000293854"/>
    </source>
</evidence>
<evidence type="ECO:0000259" key="14">
    <source>
        <dbReference type="PROSITE" id="PS50928"/>
    </source>
</evidence>
<dbReference type="Proteomes" id="UP000293854">
    <property type="component" value="Unassembled WGS sequence"/>
</dbReference>
<dbReference type="InterPro" id="IPR045621">
    <property type="entry name" value="BPD_transp_1_N"/>
</dbReference>
<dbReference type="NCBIfam" id="NF045470">
    <property type="entry name" value="Opp2B"/>
    <property type="match status" value="1"/>
</dbReference>
<evidence type="ECO:0000256" key="11">
    <source>
        <dbReference type="ARBA" id="ARBA00038669"/>
    </source>
</evidence>
<dbReference type="InterPro" id="IPR050045">
    <property type="entry name" value="Opp2B"/>
</dbReference>
<dbReference type="GO" id="GO:0015099">
    <property type="term" value="F:nickel cation transmembrane transporter activity"/>
    <property type="evidence" value="ECO:0007669"/>
    <property type="project" value="InterPro"/>
</dbReference>
<gene>
    <name evidence="15" type="ORF">EIG99_03260</name>
</gene>
<evidence type="ECO:0000256" key="2">
    <source>
        <dbReference type="ARBA" id="ARBA00022448"/>
    </source>
</evidence>
<keyword evidence="4" id="KW-0533">Nickel</keyword>
<dbReference type="Pfam" id="PF19300">
    <property type="entry name" value="BPD_transp_1_N"/>
    <property type="match status" value="1"/>
</dbReference>
<dbReference type="InterPro" id="IPR000515">
    <property type="entry name" value="MetI-like"/>
</dbReference>
<keyword evidence="6 13" id="KW-1133">Transmembrane helix</keyword>
<dbReference type="PROSITE" id="PS50928">
    <property type="entry name" value="ABC_TM1"/>
    <property type="match status" value="1"/>
</dbReference>
<feature type="transmembrane region" description="Helical" evidence="13">
    <location>
        <begin position="135"/>
        <end position="159"/>
    </location>
</feature>
<keyword evidence="3" id="KW-1003">Cell membrane</keyword>
<evidence type="ECO:0000256" key="4">
    <source>
        <dbReference type="ARBA" id="ARBA00022596"/>
    </source>
</evidence>
<feature type="domain" description="ABC transmembrane type-1" evidence="14">
    <location>
        <begin position="99"/>
        <end position="296"/>
    </location>
</feature>
<sequence length="329" mass="36812">MIIKQILSRLGQMIIVLFVLSTITFILMKLSPGDPVNKLLHIDVANVSQDKIDAVRDKLGLNQPILFQWWEWFTHILHLDFGTSIQTGEPVISELFYFTPPTLIIAGFTLILTLLISVSLGTLAAVYYHTWIDRLIRILTSAFVSIPSFFLDIILIYLFSQKLHVMPSSGIDSAAGYIMPVIALSIGLCAYHVRLMRSTLIDLYQSKEVAASRSRGMSERYILFADIFKPALIPVISILGMSVGGLIGSTVVIENLFDIPGIGYFLVESIRSRDYPVVQGAVLMIGCFVVVSNAIADIIVLFLDPKQRYIHLKKKARLLNSRKGQVKQR</sequence>
<evidence type="ECO:0000256" key="1">
    <source>
        <dbReference type="ARBA" id="ARBA00004651"/>
    </source>
</evidence>
<dbReference type="AlphaFoldDB" id="A0A4V2DWP4"/>
<comment type="caution">
    <text evidence="15">The sequence shown here is derived from an EMBL/GenBank/DDBJ whole genome shotgun (WGS) entry which is preliminary data.</text>
</comment>
<comment type="similarity">
    <text evidence="10">Belongs to the binding-protein-dependent transport system permease family. OppBC subfamily.</text>
</comment>
<evidence type="ECO:0000256" key="9">
    <source>
        <dbReference type="ARBA" id="ARBA00023136"/>
    </source>
</evidence>
<evidence type="ECO:0000256" key="8">
    <source>
        <dbReference type="ARBA" id="ARBA00023112"/>
    </source>
</evidence>
<evidence type="ECO:0000256" key="3">
    <source>
        <dbReference type="ARBA" id="ARBA00022475"/>
    </source>
</evidence>
<name>A0A4V2DWP4_9STAP</name>
<dbReference type="CDD" id="cd06261">
    <property type="entry name" value="TM_PBP2"/>
    <property type="match status" value="1"/>
</dbReference>
<dbReference type="SUPFAM" id="SSF161098">
    <property type="entry name" value="MetI-like"/>
    <property type="match status" value="1"/>
</dbReference>
<keyword evidence="9 13" id="KW-0472">Membrane</keyword>
<keyword evidence="7" id="KW-0406">Ion transport</keyword>
<dbReference type="PANTHER" id="PTHR43163:SF6">
    <property type="entry name" value="DIPEPTIDE TRANSPORT SYSTEM PERMEASE PROTEIN DPPB-RELATED"/>
    <property type="match status" value="1"/>
</dbReference>
<evidence type="ECO:0000256" key="5">
    <source>
        <dbReference type="ARBA" id="ARBA00022692"/>
    </source>
</evidence>
<dbReference type="InterPro" id="IPR035906">
    <property type="entry name" value="MetI-like_sf"/>
</dbReference>